<dbReference type="eggNOG" id="COG4113">
    <property type="taxonomic scope" value="Bacteria"/>
</dbReference>
<dbReference type="Gene3D" id="3.40.50.1010">
    <property type="entry name" value="5'-nuclease"/>
    <property type="match status" value="1"/>
</dbReference>
<evidence type="ECO:0000259" key="6">
    <source>
        <dbReference type="Pfam" id="PF01850"/>
    </source>
</evidence>
<organism evidence="7 8">
    <name type="scientific">Phormidium nigroviride PCC 7112</name>
    <dbReference type="NCBI Taxonomy" id="179408"/>
    <lineage>
        <taxon>Bacteria</taxon>
        <taxon>Bacillati</taxon>
        <taxon>Cyanobacteriota</taxon>
        <taxon>Cyanophyceae</taxon>
        <taxon>Oscillatoriophycideae</taxon>
        <taxon>Oscillatoriales</taxon>
        <taxon>Oscillatoriaceae</taxon>
        <taxon>Phormidium</taxon>
    </lineage>
</organism>
<gene>
    <name evidence="5" type="primary">vapC</name>
    <name evidence="7" type="ORF">Osc7112_0593</name>
</gene>
<accession>K9VBF4</accession>
<sequence>MVNIYFLDSSALIKRYVVEIGSPWIKTLTDSQTGNSLLVVRITWVEVLSAFARRQREGGITAAEVAALIAKFRSEFNSRYRVIEVDLALVERAGELIVQYPLRAYDAVQLAAALRVQSVLTSIPETQLIFVSADNRLLDIAQSAGLRIDNPNNYP</sequence>
<comment type="cofactor">
    <cofactor evidence="5">
        <name>Mg(2+)</name>
        <dbReference type="ChEBI" id="CHEBI:18420"/>
    </cofactor>
</comment>
<dbReference type="InterPro" id="IPR002716">
    <property type="entry name" value="PIN_dom"/>
</dbReference>
<dbReference type="Proteomes" id="UP000010478">
    <property type="component" value="Chromosome"/>
</dbReference>
<evidence type="ECO:0000256" key="2">
    <source>
        <dbReference type="ARBA" id="ARBA00022722"/>
    </source>
</evidence>
<dbReference type="HOGENOM" id="CLU_119496_1_1_3"/>
<comment type="similarity">
    <text evidence="5">Belongs to the PINc/VapC protein family.</text>
</comment>
<dbReference type="InterPro" id="IPR022907">
    <property type="entry name" value="VapC_family"/>
</dbReference>
<evidence type="ECO:0000313" key="8">
    <source>
        <dbReference type="Proteomes" id="UP000010478"/>
    </source>
</evidence>
<evidence type="ECO:0000313" key="7">
    <source>
        <dbReference type="EMBL" id="AFZ05186.1"/>
    </source>
</evidence>
<evidence type="ECO:0000256" key="4">
    <source>
        <dbReference type="ARBA" id="ARBA00022801"/>
    </source>
</evidence>
<keyword evidence="3 5" id="KW-0479">Metal-binding</keyword>
<dbReference type="KEGG" id="oni:Osc7112_0593"/>
<keyword evidence="2 5" id="KW-0540">Nuclease</keyword>
<dbReference type="RefSeq" id="WP_015174517.1">
    <property type="nucleotide sequence ID" value="NC_019729.1"/>
</dbReference>
<comment type="function">
    <text evidence="5">Toxic component of a toxin-antitoxin (TA) system. An RNase.</text>
</comment>
<dbReference type="SUPFAM" id="SSF88723">
    <property type="entry name" value="PIN domain-like"/>
    <property type="match status" value="1"/>
</dbReference>
<name>K9VBF4_9CYAN</name>
<dbReference type="OrthoDB" id="5568064at2"/>
<keyword evidence="8" id="KW-1185">Reference proteome</keyword>
<evidence type="ECO:0000256" key="3">
    <source>
        <dbReference type="ARBA" id="ARBA00022723"/>
    </source>
</evidence>
<dbReference type="GO" id="GO:0000287">
    <property type="term" value="F:magnesium ion binding"/>
    <property type="evidence" value="ECO:0007669"/>
    <property type="project" value="UniProtKB-UniRule"/>
</dbReference>
<dbReference type="HAMAP" id="MF_00265">
    <property type="entry name" value="VapC_Nob1"/>
    <property type="match status" value="1"/>
</dbReference>
<keyword evidence="4 5" id="KW-0378">Hydrolase</keyword>
<reference evidence="7 8" key="1">
    <citation type="submission" date="2012-05" db="EMBL/GenBank/DDBJ databases">
        <title>Finished chromosome of genome of Oscillatoria sp. PCC 7112.</title>
        <authorList>
            <consortium name="US DOE Joint Genome Institute"/>
            <person name="Gugger M."/>
            <person name="Coursin T."/>
            <person name="Rippka R."/>
            <person name="Tandeau De Marsac N."/>
            <person name="Huntemann M."/>
            <person name="Wei C.-L."/>
            <person name="Han J."/>
            <person name="Detter J.C."/>
            <person name="Han C."/>
            <person name="Tapia R."/>
            <person name="Davenport K."/>
            <person name="Daligault H."/>
            <person name="Erkkila T."/>
            <person name="Gu W."/>
            <person name="Munk A.C.C."/>
            <person name="Teshima H."/>
            <person name="Xu Y."/>
            <person name="Chain P."/>
            <person name="Chen A."/>
            <person name="Krypides N."/>
            <person name="Mavromatis K."/>
            <person name="Markowitz V."/>
            <person name="Szeto E."/>
            <person name="Ivanova N."/>
            <person name="Mikhailova N."/>
            <person name="Ovchinnikova G."/>
            <person name="Pagani I."/>
            <person name="Pati A."/>
            <person name="Goodwin L."/>
            <person name="Peters L."/>
            <person name="Pitluck S."/>
            <person name="Woyke T."/>
            <person name="Kerfeld C."/>
        </authorList>
    </citation>
    <scope>NUCLEOTIDE SEQUENCE [LARGE SCALE GENOMIC DNA]</scope>
    <source>
        <strain evidence="7 8">PCC 7112</strain>
    </source>
</reference>
<keyword evidence="5" id="KW-0800">Toxin</keyword>
<keyword evidence="5" id="KW-0460">Magnesium</keyword>
<dbReference type="EMBL" id="CP003614">
    <property type="protein sequence ID" value="AFZ05186.1"/>
    <property type="molecule type" value="Genomic_DNA"/>
</dbReference>
<dbReference type="InterPro" id="IPR029060">
    <property type="entry name" value="PIN-like_dom_sf"/>
</dbReference>
<proteinExistence type="inferred from homology"/>
<feature type="binding site" evidence="5">
    <location>
        <position position="106"/>
    </location>
    <ligand>
        <name>Mg(2+)</name>
        <dbReference type="ChEBI" id="CHEBI:18420"/>
    </ligand>
</feature>
<keyword evidence="1 5" id="KW-1277">Toxin-antitoxin system</keyword>
<dbReference type="GO" id="GO:0004540">
    <property type="term" value="F:RNA nuclease activity"/>
    <property type="evidence" value="ECO:0007669"/>
    <property type="project" value="InterPro"/>
</dbReference>
<protein>
    <recommendedName>
        <fullName evidence="5">Ribonuclease VapC</fullName>
        <shortName evidence="5">RNase VapC</shortName>
        <ecNumber evidence="5">3.1.-.-</ecNumber>
    </recommendedName>
    <alternativeName>
        <fullName evidence="5">Toxin VapC</fullName>
    </alternativeName>
</protein>
<dbReference type="STRING" id="179408.Osc7112_0593"/>
<feature type="binding site" evidence="5">
    <location>
        <position position="8"/>
    </location>
    <ligand>
        <name>Mg(2+)</name>
        <dbReference type="ChEBI" id="CHEBI:18420"/>
    </ligand>
</feature>
<feature type="domain" description="PIN" evidence="6">
    <location>
        <begin position="5"/>
        <end position="138"/>
    </location>
</feature>
<evidence type="ECO:0000256" key="5">
    <source>
        <dbReference type="HAMAP-Rule" id="MF_00265"/>
    </source>
</evidence>
<dbReference type="Pfam" id="PF01850">
    <property type="entry name" value="PIN"/>
    <property type="match status" value="1"/>
</dbReference>
<dbReference type="GO" id="GO:0016787">
    <property type="term" value="F:hydrolase activity"/>
    <property type="evidence" value="ECO:0007669"/>
    <property type="project" value="UniProtKB-KW"/>
</dbReference>
<dbReference type="CDD" id="cd09874">
    <property type="entry name" value="PIN_MT3492-like"/>
    <property type="match status" value="1"/>
</dbReference>
<dbReference type="AlphaFoldDB" id="K9VBF4"/>
<dbReference type="EC" id="3.1.-.-" evidence="5"/>
<evidence type="ECO:0000256" key="1">
    <source>
        <dbReference type="ARBA" id="ARBA00022649"/>
    </source>
</evidence>
<dbReference type="GO" id="GO:0090729">
    <property type="term" value="F:toxin activity"/>
    <property type="evidence" value="ECO:0007669"/>
    <property type="project" value="UniProtKB-KW"/>
</dbReference>